<name>A0A0W8E3U1_9ZZZZ</name>
<protein>
    <submittedName>
        <fullName evidence="2">Uncharacterized protein</fullName>
    </submittedName>
</protein>
<keyword evidence="1" id="KW-0472">Membrane</keyword>
<dbReference type="AlphaFoldDB" id="A0A0W8E3U1"/>
<organism evidence="2">
    <name type="scientific">hydrocarbon metagenome</name>
    <dbReference type="NCBI Taxonomy" id="938273"/>
    <lineage>
        <taxon>unclassified sequences</taxon>
        <taxon>metagenomes</taxon>
        <taxon>ecological metagenomes</taxon>
    </lineage>
</organism>
<feature type="transmembrane region" description="Helical" evidence="1">
    <location>
        <begin position="35"/>
        <end position="55"/>
    </location>
</feature>
<feature type="transmembrane region" description="Helical" evidence="1">
    <location>
        <begin position="6"/>
        <end position="28"/>
    </location>
</feature>
<comment type="caution">
    <text evidence="2">The sequence shown here is derived from an EMBL/GenBank/DDBJ whole genome shotgun (WGS) entry which is preliminary data.</text>
</comment>
<reference evidence="2" key="1">
    <citation type="journal article" date="2015" name="Proc. Natl. Acad. Sci. U.S.A.">
        <title>Networks of energetic and metabolic interactions define dynamics in microbial communities.</title>
        <authorList>
            <person name="Embree M."/>
            <person name="Liu J.K."/>
            <person name="Al-Bassam M.M."/>
            <person name="Zengler K."/>
        </authorList>
    </citation>
    <scope>NUCLEOTIDE SEQUENCE</scope>
</reference>
<evidence type="ECO:0000256" key="1">
    <source>
        <dbReference type="SAM" id="Phobius"/>
    </source>
</evidence>
<sequence length="69" mass="7938">MFTIIIAGRMVSADINLFPLFVIFNIFIFKRYRRLTAIMQGIVLVQGILCLYLAFDTLTGKLYNIDTSE</sequence>
<evidence type="ECO:0000313" key="2">
    <source>
        <dbReference type="EMBL" id="KUG03328.1"/>
    </source>
</evidence>
<dbReference type="EMBL" id="LNQE01001886">
    <property type="protein sequence ID" value="KUG03328.1"/>
    <property type="molecule type" value="Genomic_DNA"/>
</dbReference>
<keyword evidence="1" id="KW-0812">Transmembrane</keyword>
<accession>A0A0W8E3U1</accession>
<keyword evidence="1" id="KW-1133">Transmembrane helix</keyword>
<gene>
    <name evidence="2" type="ORF">ASZ90_019291</name>
</gene>
<proteinExistence type="predicted"/>